<protein>
    <submittedName>
        <fullName evidence="2">Uncharacterized protein</fullName>
    </submittedName>
</protein>
<dbReference type="EnsemblPlants" id="LPERR10G14820.1">
    <property type="protein sequence ID" value="LPERR10G14820.1"/>
    <property type="gene ID" value="LPERR10G14820"/>
</dbReference>
<accession>A0A0D9XMM8</accession>
<evidence type="ECO:0000313" key="3">
    <source>
        <dbReference type="Proteomes" id="UP000032180"/>
    </source>
</evidence>
<reference evidence="2 3" key="1">
    <citation type="submission" date="2012-08" db="EMBL/GenBank/DDBJ databases">
        <title>Oryza genome evolution.</title>
        <authorList>
            <person name="Wing R.A."/>
        </authorList>
    </citation>
    <scope>NUCLEOTIDE SEQUENCE</scope>
</reference>
<feature type="compositionally biased region" description="Low complexity" evidence="1">
    <location>
        <begin position="183"/>
        <end position="199"/>
    </location>
</feature>
<organism evidence="2 3">
    <name type="scientific">Leersia perrieri</name>
    <dbReference type="NCBI Taxonomy" id="77586"/>
    <lineage>
        <taxon>Eukaryota</taxon>
        <taxon>Viridiplantae</taxon>
        <taxon>Streptophyta</taxon>
        <taxon>Embryophyta</taxon>
        <taxon>Tracheophyta</taxon>
        <taxon>Spermatophyta</taxon>
        <taxon>Magnoliopsida</taxon>
        <taxon>Liliopsida</taxon>
        <taxon>Poales</taxon>
        <taxon>Poaceae</taxon>
        <taxon>BOP clade</taxon>
        <taxon>Oryzoideae</taxon>
        <taxon>Oryzeae</taxon>
        <taxon>Oryzinae</taxon>
        <taxon>Leersia</taxon>
    </lineage>
</organism>
<dbReference type="HOGENOM" id="CLU_1374005_0_0_1"/>
<name>A0A0D9XMM8_9ORYZ</name>
<keyword evidence="3" id="KW-1185">Reference proteome</keyword>
<evidence type="ECO:0000313" key="2">
    <source>
        <dbReference type="EnsemblPlants" id="LPERR10G14820.1"/>
    </source>
</evidence>
<evidence type="ECO:0000256" key="1">
    <source>
        <dbReference type="SAM" id="MobiDB-lite"/>
    </source>
</evidence>
<dbReference type="Gramene" id="LPERR10G14820.1">
    <property type="protein sequence ID" value="LPERR10G14820.1"/>
    <property type="gene ID" value="LPERR10G14820"/>
</dbReference>
<feature type="compositionally biased region" description="Acidic residues" evidence="1">
    <location>
        <begin position="129"/>
        <end position="140"/>
    </location>
</feature>
<feature type="region of interest" description="Disordered" evidence="1">
    <location>
        <begin position="128"/>
        <end position="199"/>
    </location>
</feature>
<feature type="compositionally biased region" description="Basic and acidic residues" evidence="1">
    <location>
        <begin position="160"/>
        <end position="180"/>
    </location>
</feature>
<dbReference type="AlphaFoldDB" id="A0A0D9XMM8"/>
<dbReference type="Proteomes" id="UP000032180">
    <property type="component" value="Chromosome 10"/>
</dbReference>
<proteinExistence type="predicted"/>
<reference evidence="3" key="2">
    <citation type="submission" date="2013-12" db="EMBL/GenBank/DDBJ databases">
        <authorList>
            <person name="Yu Y."/>
            <person name="Lee S."/>
            <person name="de Baynast K."/>
            <person name="Wissotski M."/>
            <person name="Liu L."/>
            <person name="Talag J."/>
            <person name="Goicoechea J."/>
            <person name="Angelova A."/>
            <person name="Jetty R."/>
            <person name="Kudrna D."/>
            <person name="Golser W."/>
            <person name="Rivera L."/>
            <person name="Zhang J."/>
            <person name="Wing R."/>
        </authorList>
    </citation>
    <scope>NUCLEOTIDE SEQUENCE</scope>
</reference>
<reference evidence="2" key="3">
    <citation type="submission" date="2015-04" db="UniProtKB">
        <authorList>
            <consortium name="EnsemblPlants"/>
        </authorList>
    </citation>
    <scope>IDENTIFICATION</scope>
</reference>
<sequence length="199" mass="21177">MELSRKFPIHELLTSYKECQEGLITIPNQHATELGVQRHGLLHLTTTDEREHSGIVGEEIPDGHYGEHLGCGGGEGEAGVPVEHGVVRAHVRSRHSAEQAVRIPRAAEEEVERQEAVGELGGARHEVLEAGEADVEEEAAGEGGERRRGAAEQEEAGEGGEERERRAKAGPGEFREEGHRGARVAAGDAAVEGGEAAGV</sequence>